<proteinExistence type="predicted"/>
<dbReference type="PANTHER" id="PTHR30329">
    <property type="entry name" value="STATOR ELEMENT OF FLAGELLAR MOTOR COMPLEX"/>
    <property type="match status" value="1"/>
</dbReference>
<dbReference type="InterPro" id="IPR011990">
    <property type="entry name" value="TPR-like_helical_dom_sf"/>
</dbReference>
<dbReference type="InterPro" id="IPR006664">
    <property type="entry name" value="OMP_bac"/>
</dbReference>
<comment type="subcellular location">
    <subcellularLocation>
        <location evidence="1">Cell outer membrane</location>
    </subcellularLocation>
</comment>
<dbReference type="InterPro" id="IPR036737">
    <property type="entry name" value="OmpA-like_sf"/>
</dbReference>
<dbReference type="Gene3D" id="3.30.1330.60">
    <property type="entry name" value="OmpA-like domain"/>
    <property type="match status" value="1"/>
</dbReference>
<keyword evidence="7" id="KW-1185">Reference proteome</keyword>
<name>A0ABV8PMF1_9FLAO</name>
<dbReference type="InterPro" id="IPR050330">
    <property type="entry name" value="Bact_OuterMem_StrucFunc"/>
</dbReference>
<dbReference type="CDD" id="cd07185">
    <property type="entry name" value="OmpA_C-like"/>
    <property type="match status" value="1"/>
</dbReference>
<dbReference type="PANTHER" id="PTHR30329:SF21">
    <property type="entry name" value="LIPOPROTEIN YIAD-RELATED"/>
    <property type="match status" value="1"/>
</dbReference>
<dbReference type="SUPFAM" id="SSF49464">
    <property type="entry name" value="Carboxypeptidase regulatory domain-like"/>
    <property type="match status" value="1"/>
</dbReference>
<keyword evidence="2 4" id="KW-0472">Membrane</keyword>
<feature type="domain" description="OmpA-like" evidence="5">
    <location>
        <begin position="526"/>
        <end position="647"/>
    </location>
</feature>
<dbReference type="Gene3D" id="1.25.40.10">
    <property type="entry name" value="Tetratricopeptide repeat domain"/>
    <property type="match status" value="1"/>
</dbReference>
<comment type="caution">
    <text evidence="6">The sequence shown here is derived from an EMBL/GenBank/DDBJ whole genome shotgun (WGS) entry which is preliminary data.</text>
</comment>
<dbReference type="Proteomes" id="UP001595841">
    <property type="component" value="Unassembled WGS sequence"/>
</dbReference>
<dbReference type="InterPro" id="IPR011659">
    <property type="entry name" value="WD40"/>
</dbReference>
<evidence type="ECO:0000259" key="5">
    <source>
        <dbReference type="PROSITE" id="PS51123"/>
    </source>
</evidence>
<dbReference type="EMBL" id="JBHSCL010000004">
    <property type="protein sequence ID" value="MFC4220385.1"/>
    <property type="molecule type" value="Genomic_DNA"/>
</dbReference>
<gene>
    <name evidence="6" type="ORF">ACFOWS_09580</name>
</gene>
<reference evidence="7" key="1">
    <citation type="journal article" date="2019" name="Int. J. Syst. Evol. Microbiol.">
        <title>The Global Catalogue of Microorganisms (GCM) 10K type strain sequencing project: providing services to taxonomists for standard genome sequencing and annotation.</title>
        <authorList>
            <consortium name="The Broad Institute Genomics Platform"/>
            <consortium name="The Broad Institute Genome Sequencing Center for Infectious Disease"/>
            <person name="Wu L."/>
            <person name="Ma J."/>
        </authorList>
    </citation>
    <scope>NUCLEOTIDE SEQUENCE [LARGE SCALE GENOMIC DNA]</scope>
    <source>
        <strain evidence="7">CGMCC 1.15774</strain>
    </source>
</reference>
<dbReference type="PROSITE" id="PS51123">
    <property type="entry name" value="OMPA_2"/>
    <property type="match status" value="1"/>
</dbReference>
<dbReference type="Pfam" id="PF07676">
    <property type="entry name" value="PD40"/>
    <property type="match status" value="3"/>
</dbReference>
<dbReference type="RefSeq" id="WP_379763911.1">
    <property type="nucleotide sequence ID" value="NZ_JBHSCL010000004.1"/>
</dbReference>
<evidence type="ECO:0000313" key="6">
    <source>
        <dbReference type="EMBL" id="MFC4220385.1"/>
    </source>
</evidence>
<dbReference type="InterPro" id="IPR011042">
    <property type="entry name" value="6-blade_b-propeller_TolB-like"/>
</dbReference>
<evidence type="ECO:0000313" key="7">
    <source>
        <dbReference type="Proteomes" id="UP001595841"/>
    </source>
</evidence>
<sequence length="647" mass="72994">MSTKFSIVFIFLGLFAVVLHGQKSDIKKADEVFEAYAYIDARQIYLKVVENGYESAQIYKKLGDTYYFNSEYADAAKWYKKLVDNYAAQLEPEYYYRAAQTFKSIGEYHLSKKMMGIFASKSSTTSLAQNFMDSYPALDSLVDNESKRIEVVNITPGMSGSDFGPSFYQDKLVYASSSKNTEGRKIHTWTGLKYLDLYEAELDSAFNIKNPVPLKGKINTPYHESTAAFTKDGNTVYFTRNNYINGKRKINEQREITLKIYKAEKNKKGAWSNIQELPFNNDAYSVAHPSLSPDEKRLYFSSNMEGTLGESDIWYVEIDSNGSFGKPINLGQEINTEARETFPFVSKNNNLYFASDGHLGLGGLDMFVVSLDKNGAYQKVTNLKKPINSSKDDFGLIIDEEKQIGFLSSNRNGNEGSASDDIYRFKKSCSVEAIQGVISDAKTNNPLQGAQVSLLDEDNTIVAQTTSDVAGVYEFDNITDCYKRYGIRGELSDKDYEPTEKSILIAGDNANMKVDLQLYPPDCAPNDLGCKLNLQPIYFDYGRHKIRQDAEVELAKILQAMKAYPELSIHIESHTDSRSSATFNLRLSERRAQATLEWLVNKGISRNRLSAKGYGESKLLNHCSNGIDCSEEEHQLNRRSVFMIVQK</sequence>
<dbReference type="Pfam" id="PF00691">
    <property type="entry name" value="OmpA"/>
    <property type="match status" value="1"/>
</dbReference>
<dbReference type="SUPFAM" id="SSF82171">
    <property type="entry name" value="DPP6 N-terminal domain-like"/>
    <property type="match status" value="1"/>
</dbReference>
<dbReference type="InterPro" id="IPR008969">
    <property type="entry name" value="CarboxyPept-like_regulatory"/>
</dbReference>
<dbReference type="PRINTS" id="PR01021">
    <property type="entry name" value="OMPADOMAIN"/>
</dbReference>
<dbReference type="InterPro" id="IPR006665">
    <property type="entry name" value="OmpA-like"/>
</dbReference>
<dbReference type="SUPFAM" id="SSF103088">
    <property type="entry name" value="OmpA-like"/>
    <property type="match status" value="1"/>
</dbReference>
<organism evidence="6 7">
    <name type="scientific">Flagellimonas marina</name>
    <dbReference type="NCBI Taxonomy" id="1775168"/>
    <lineage>
        <taxon>Bacteria</taxon>
        <taxon>Pseudomonadati</taxon>
        <taxon>Bacteroidota</taxon>
        <taxon>Flavobacteriia</taxon>
        <taxon>Flavobacteriales</taxon>
        <taxon>Flavobacteriaceae</taxon>
        <taxon>Flagellimonas</taxon>
    </lineage>
</organism>
<dbReference type="Pfam" id="PF13620">
    <property type="entry name" value="CarboxypepD_reg"/>
    <property type="match status" value="1"/>
</dbReference>
<accession>A0ABV8PMF1</accession>
<protein>
    <submittedName>
        <fullName evidence="6">OmpA family protein</fullName>
    </submittedName>
</protein>
<dbReference type="Gene3D" id="2.60.40.1120">
    <property type="entry name" value="Carboxypeptidase-like, regulatory domain"/>
    <property type="match status" value="1"/>
</dbReference>
<dbReference type="Gene3D" id="2.120.10.30">
    <property type="entry name" value="TolB, C-terminal domain"/>
    <property type="match status" value="1"/>
</dbReference>
<dbReference type="SUPFAM" id="SSF48452">
    <property type="entry name" value="TPR-like"/>
    <property type="match status" value="1"/>
</dbReference>
<evidence type="ECO:0000256" key="1">
    <source>
        <dbReference type="ARBA" id="ARBA00004442"/>
    </source>
</evidence>
<evidence type="ECO:0000256" key="4">
    <source>
        <dbReference type="PROSITE-ProRule" id="PRU00473"/>
    </source>
</evidence>
<evidence type="ECO:0000256" key="3">
    <source>
        <dbReference type="ARBA" id="ARBA00023237"/>
    </source>
</evidence>
<evidence type="ECO:0000256" key="2">
    <source>
        <dbReference type="ARBA" id="ARBA00023136"/>
    </source>
</evidence>
<keyword evidence="3" id="KW-0998">Cell outer membrane</keyword>